<reference evidence="1 2" key="1">
    <citation type="submission" date="2023-03" db="EMBL/GenBank/DDBJ databases">
        <title>Draft genome sequence of type strain Streptomyces ferralitis JCM 14344.</title>
        <authorList>
            <person name="Klaysubun C."/>
            <person name="Duangmal K."/>
        </authorList>
    </citation>
    <scope>NUCLEOTIDE SEQUENCE [LARGE SCALE GENOMIC DNA]</scope>
    <source>
        <strain evidence="1 2">JCM 14344</strain>
    </source>
</reference>
<accession>A0ABT5Z8X9</accession>
<dbReference type="EMBL" id="JARHTQ010000031">
    <property type="protein sequence ID" value="MDF2260269.1"/>
    <property type="molecule type" value="Genomic_DNA"/>
</dbReference>
<evidence type="ECO:0000313" key="2">
    <source>
        <dbReference type="Proteomes" id="UP001220022"/>
    </source>
</evidence>
<keyword evidence="2" id="KW-1185">Reference proteome</keyword>
<name>A0ABT5Z8X9_9ACTN</name>
<protein>
    <submittedName>
        <fullName evidence="1">Uncharacterized protein</fullName>
    </submittedName>
</protein>
<comment type="caution">
    <text evidence="1">The sequence shown here is derived from an EMBL/GenBank/DDBJ whole genome shotgun (WGS) entry which is preliminary data.</text>
</comment>
<proteinExistence type="predicted"/>
<organism evidence="1 2">
    <name type="scientific">Streptantibioticus ferralitis</name>
    <dbReference type="NCBI Taxonomy" id="236510"/>
    <lineage>
        <taxon>Bacteria</taxon>
        <taxon>Bacillati</taxon>
        <taxon>Actinomycetota</taxon>
        <taxon>Actinomycetes</taxon>
        <taxon>Kitasatosporales</taxon>
        <taxon>Streptomycetaceae</taxon>
        <taxon>Streptantibioticus</taxon>
    </lineage>
</organism>
<sequence>MASREIHELAIDTPCYFVWGRTYDEDILLQQEWSGEDLCVFPDSRTVMVPTHLEYTTVKLTLERRGDAPVLDFEGWHDAYEFSLLASPRADADPVSPDQILIAACDPGGDCCDFNALECPGGVDTWWRLRVYRRVSSAGEEHLIQAWIADQQPVARLRQH</sequence>
<gene>
    <name evidence="1" type="ORF">P2L57_32525</name>
</gene>
<dbReference type="Proteomes" id="UP001220022">
    <property type="component" value="Unassembled WGS sequence"/>
</dbReference>
<dbReference type="RefSeq" id="WP_275820700.1">
    <property type="nucleotide sequence ID" value="NZ_BAAANM010000049.1"/>
</dbReference>
<evidence type="ECO:0000313" key="1">
    <source>
        <dbReference type="EMBL" id="MDF2260269.1"/>
    </source>
</evidence>